<organism evidence="2 3">
    <name type="scientific">Fusarium mexicanum</name>
    <dbReference type="NCBI Taxonomy" id="751941"/>
    <lineage>
        <taxon>Eukaryota</taxon>
        <taxon>Fungi</taxon>
        <taxon>Dikarya</taxon>
        <taxon>Ascomycota</taxon>
        <taxon>Pezizomycotina</taxon>
        <taxon>Sordariomycetes</taxon>
        <taxon>Hypocreomycetidae</taxon>
        <taxon>Hypocreales</taxon>
        <taxon>Nectriaceae</taxon>
        <taxon>Fusarium</taxon>
        <taxon>Fusarium fujikuroi species complex</taxon>
    </lineage>
</organism>
<gene>
    <name evidence="2" type="ORF">FMEXI_3476</name>
</gene>
<dbReference type="GO" id="GO:0004180">
    <property type="term" value="F:carboxypeptidase activity"/>
    <property type="evidence" value="ECO:0007669"/>
    <property type="project" value="UniProtKB-KW"/>
</dbReference>
<dbReference type="Proteomes" id="UP000522262">
    <property type="component" value="Unassembled WGS sequence"/>
</dbReference>
<keyword evidence="3" id="KW-1185">Reference proteome</keyword>
<proteinExistence type="predicted"/>
<evidence type="ECO:0000313" key="3">
    <source>
        <dbReference type="Proteomes" id="UP000522262"/>
    </source>
</evidence>
<feature type="chain" id="PRO_5034933388" evidence="1">
    <location>
        <begin position="18"/>
        <end position="103"/>
    </location>
</feature>
<feature type="signal peptide" evidence="1">
    <location>
        <begin position="1"/>
        <end position="17"/>
    </location>
</feature>
<evidence type="ECO:0000256" key="1">
    <source>
        <dbReference type="SAM" id="SignalP"/>
    </source>
</evidence>
<keyword evidence="2" id="KW-0378">Hydrolase</keyword>
<dbReference type="EMBL" id="JAAOAM010000072">
    <property type="protein sequence ID" value="KAF5551358.1"/>
    <property type="molecule type" value="Genomic_DNA"/>
</dbReference>
<dbReference type="AlphaFoldDB" id="A0A8H5JBV8"/>
<comment type="caution">
    <text evidence="2">The sequence shown here is derived from an EMBL/GenBank/DDBJ whole genome shotgun (WGS) entry which is preliminary data.</text>
</comment>
<reference evidence="2 3" key="1">
    <citation type="submission" date="2020-05" db="EMBL/GenBank/DDBJ databases">
        <title>Identification and distribution of gene clusters putatively required for synthesis of sphingolipid metabolism inhibitors in phylogenetically diverse species of the filamentous fungus Fusarium.</title>
        <authorList>
            <person name="Kim H.-S."/>
            <person name="Busman M."/>
            <person name="Brown D.W."/>
            <person name="Divon H."/>
            <person name="Uhlig S."/>
            <person name="Proctor R.H."/>
        </authorList>
    </citation>
    <scope>NUCLEOTIDE SEQUENCE [LARGE SCALE GENOMIC DNA]</scope>
    <source>
        <strain evidence="2 3">NRRL 53147</strain>
    </source>
</reference>
<evidence type="ECO:0000313" key="2">
    <source>
        <dbReference type="EMBL" id="KAF5551358.1"/>
    </source>
</evidence>
<accession>A0A8H5JBV8</accession>
<keyword evidence="2" id="KW-0121">Carboxypeptidase</keyword>
<protein>
    <submittedName>
        <fullName evidence="2">Carboxypeptidase 2</fullName>
    </submittedName>
</protein>
<keyword evidence="2" id="KW-0645">Protease</keyword>
<sequence>MAQRIISLTALVSIVAGQSGGVQRGLQYGENWAPTTKDSDLVSANFLDVNITLRSPDFLNPEKVPARFSNGTEGPTDDIELDYFIRNLAQKHDWMSYDSAAFQ</sequence>
<name>A0A8H5JBV8_9HYPO</name>
<keyword evidence="1" id="KW-0732">Signal</keyword>